<gene>
    <name evidence="2" type="ORF">D9C73_001760</name>
</gene>
<evidence type="ECO:0000256" key="1">
    <source>
        <dbReference type="SAM" id="MobiDB-lite"/>
    </source>
</evidence>
<feature type="compositionally biased region" description="Polar residues" evidence="1">
    <location>
        <begin position="66"/>
        <end position="89"/>
    </location>
</feature>
<accession>A0A4U5TYX5</accession>
<dbReference type="AlphaFoldDB" id="A0A4U5TYX5"/>
<evidence type="ECO:0000313" key="3">
    <source>
        <dbReference type="Proteomes" id="UP000298787"/>
    </source>
</evidence>
<name>A0A4U5TYX5_COLLU</name>
<reference evidence="2 3" key="1">
    <citation type="submission" date="2019-01" db="EMBL/GenBank/DDBJ databases">
        <title>Genome Assembly of Collichthys lucidus.</title>
        <authorList>
            <person name="Cai M."/>
            <person name="Xiao S."/>
        </authorList>
    </citation>
    <scope>NUCLEOTIDE SEQUENCE [LARGE SCALE GENOMIC DNA]</scope>
    <source>
        <strain evidence="2">JT15FE1705JMU</strain>
        <tissue evidence="2">Muscle</tissue>
    </source>
</reference>
<proteinExistence type="predicted"/>
<dbReference type="Proteomes" id="UP000298787">
    <property type="component" value="Chromosome 2"/>
</dbReference>
<evidence type="ECO:0000313" key="2">
    <source>
        <dbReference type="EMBL" id="TKS66917.1"/>
    </source>
</evidence>
<protein>
    <submittedName>
        <fullName evidence="2">Uncharacterized protein</fullName>
    </submittedName>
</protein>
<sequence length="101" mass="10621">MGCTPSKSAVIYSQDKVCRDLDTCSTYVPSLKSSVSTPEKPRLCVESSSGRQTFLSVPCREVHGRSVSQSSCTESWSSVGSIAPGSQTPDLHGDSESCGTA</sequence>
<organism evidence="2 3">
    <name type="scientific">Collichthys lucidus</name>
    <name type="common">Big head croaker</name>
    <name type="synonym">Sciaena lucida</name>
    <dbReference type="NCBI Taxonomy" id="240159"/>
    <lineage>
        <taxon>Eukaryota</taxon>
        <taxon>Metazoa</taxon>
        <taxon>Chordata</taxon>
        <taxon>Craniata</taxon>
        <taxon>Vertebrata</taxon>
        <taxon>Euteleostomi</taxon>
        <taxon>Actinopterygii</taxon>
        <taxon>Neopterygii</taxon>
        <taxon>Teleostei</taxon>
        <taxon>Neoteleostei</taxon>
        <taxon>Acanthomorphata</taxon>
        <taxon>Eupercaria</taxon>
        <taxon>Sciaenidae</taxon>
        <taxon>Collichthys</taxon>
    </lineage>
</organism>
<dbReference type="EMBL" id="CM014079">
    <property type="protein sequence ID" value="TKS66917.1"/>
    <property type="molecule type" value="Genomic_DNA"/>
</dbReference>
<feature type="region of interest" description="Disordered" evidence="1">
    <location>
        <begin position="66"/>
        <end position="101"/>
    </location>
</feature>
<keyword evidence="3" id="KW-1185">Reference proteome</keyword>